<dbReference type="PROSITE" id="PS51208">
    <property type="entry name" value="AUTOTRANSPORTER"/>
    <property type="match status" value="1"/>
</dbReference>
<dbReference type="PANTHER" id="PTHR35037:SF2">
    <property type="match status" value="1"/>
</dbReference>
<evidence type="ECO:0000256" key="1">
    <source>
        <dbReference type="SAM" id="SignalP"/>
    </source>
</evidence>
<dbReference type="Proteomes" id="UP000293380">
    <property type="component" value="Unassembled WGS sequence"/>
</dbReference>
<evidence type="ECO:0000259" key="2">
    <source>
        <dbReference type="PROSITE" id="PS51208"/>
    </source>
</evidence>
<proteinExistence type="predicted"/>
<sequence>MSSWKNKTALTRLALACSMAIAAQAAVAATNDISGTTYDTYGHDLGYGNHVYVNDSFDANAGSYVDGYVDFDGYVGWNNSTDGYYDGDIYPVINKSVVNGVISTYYLGYDSSNTADTLNITNSTIHGMITSSCVTDECAGDIDHQLGTLQLTVDNSTIDDTYEHYDYDVTTNDVRDHDLYNTSAMGNAITLDQEANVVIQNNSHVAGITLTQGYQWADDVTNSPEIFTDTVTVKDSVVTSGAYTELGNQGFYGQSEKPSDYSDSANFNVDDAALLVVANPYADNAMQTTATFDHSTLTGDVIFSTNFDHNFYPNGYDSNGDGVKDTNGWDDQDSLSLTLDNGSKWVGGAQSISLDTDYDADTGYTTYTVIDHPDFTNTLYDYSPNSIWPDSLTNADGDLISAAVYQSGLFDVKLDHGSEWDTRKSSNIDTLTVDNGSQVNVANSSILADSITLNNGSSMQIGDSADGQQYYAGYNSGVATNSLNINSGSQVILTEETAALYANTITVTNGGELNLGLGQTDTHSLVLSDAGTLNVGSREYVLNSDMSNARYVTNDVNAAGYDHGVIAINSDGHLAVNGDVSGNYTVRVDNATGKGSIADYQDKEIVRVYDDNADTSASFTAANRADLGAYTYEAEQRGDTVVLDQRNLTDAANMALSIPSANANIWHMEQDTLERRQTQTRDSVGDTGGAWVSYFGGHVNGDGDEISYDQDISGIMVGVDKIIDGNYANWLVGMSAGFAKGDVSDHSGSVDQDSQSARVYSSAKFDNNVFLDTSLSYSHYSNDLDADMSNGDHTSGSTSSDAWGFGLKVGYDIALDTQGKLSPYASVSGLFMDSDDYRTSNGMDVSDQGYNSLRYEAGINANYRFDYANDQSLTPYATLAYVYDDAGSNDADINGDNIDNGVGGSAVRVGLGGQFNFTKNFSTYAGASYMGGSDIDQPWAVNAGVKYSW</sequence>
<dbReference type="AlphaFoldDB" id="A0A4Q9EJK1"/>
<dbReference type="InterPro" id="IPR003991">
    <property type="entry name" value="Pertactin_virulence_factor"/>
</dbReference>
<dbReference type="Gene3D" id="2.160.20.20">
    <property type="match status" value="1"/>
</dbReference>
<dbReference type="NCBIfam" id="TIGR01414">
    <property type="entry name" value="autotrans_barl"/>
    <property type="match status" value="1"/>
</dbReference>
<dbReference type="InterPro" id="IPR006315">
    <property type="entry name" value="OM_autotransptr_brl_dom"/>
</dbReference>
<accession>A0A4Q9EJK1</accession>
<dbReference type="InterPro" id="IPR051551">
    <property type="entry name" value="Autotransporter_adhesion"/>
</dbReference>
<dbReference type="SMART" id="SM00869">
    <property type="entry name" value="Autotransporter"/>
    <property type="match status" value="1"/>
</dbReference>
<feature type="chain" id="PRO_5020215936" evidence="1">
    <location>
        <begin position="26"/>
        <end position="949"/>
    </location>
</feature>
<keyword evidence="1" id="KW-0732">Signal</keyword>
<dbReference type="EMBL" id="SITD01000062">
    <property type="protein sequence ID" value="TBM24092.1"/>
    <property type="molecule type" value="Genomic_DNA"/>
</dbReference>
<organism evidence="3 4">
    <name type="scientific">Hafnia paralvei</name>
    <dbReference type="NCBI Taxonomy" id="546367"/>
    <lineage>
        <taxon>Bacteria</taxon>
        <taxon>Pseudomonadati</taxon>
        <taxon>Pseudomonadota</taxon>
        <taxon>Gammaproteobacteria</taxon>
        <taxon>Enterobacterales</taxon>
        <taxon>Hafniaceae</taxon>
        <taxon>Hafnia</taxon>
    </lineage>
</organism>
<evidence type="ECO:0000313" key="3">
    <source>
        <dbReference type="EMBL" id="TBM24092.1"/>
    </source>
</evidence>
<reference evidence="3 4" key="1">
    <citation type="submission" date="2019-02" db="EMBL/GenBank/DDBJ databases">
        <title>Comparative genomic analysis of the Hafnia genus genomes.</title>
        <authorList>
            <person name="Zhiqiu Y."/>
            <person name="Chao Y."/>
            <person name="Yuhui D."/>
            <person name="Di H."/>
            <person name="Bin L."/>
        </authorList>
    </citation>
    <scope>NUCLEOTIDE SEQUENCE [LARGE SCALE GENOMIC DNA]</scope>
    <source>
        <strain evidence="3 4">PCM_1194</strain>
    </source>
</reference>
<evidence type="ECO:0000313" key="4">
    <source>
        <dbReference type="Proteomes" id="UP000293380"/>
    </source>
</evidence>
<dbReference type="PANTHER" id="PTHR35037">
    <property type="entry name" value="C-TERMINAL REGION OF AIDA-LIKE PROTEIN"/>
    <property type="match status" value="1"/>
</dbReference>
<name>A0A4Q9EJK1_9GAMM</name>
<dbReference type="GO" id="GO:0019867">
    <property type="term" value="C:outer membrane"/>
    <property type="evidence" value="ECO:0007669"/>
    <property type="project" value="InterPro"/>
</dbReference>
<gene>
    <name evidence="3" type="ORF">EYY89_15475</name>
</gene>
<dbReference type="InterPro" id="IPR036709">
    <property type="entry name" value="Autotransporte_beta_dom_sf"/>
</dbReference>
<dbReference type="InterPro" id="IPR005546">
    <property type="entry name" value="Autotransporte_beta"/>
</dbReference>
<dbReference type="SUPFAM" id="SSF51126">
    <property type="entry name" value="Pectin lyase-like"/>
    <property type="match status" value="1"/>
</dbReference>
<comment type="caution">
    <text evidence="3">The sequence shown here is derived from an EMBL/GenBank/DDBJ whole genome shotgun (WGS) entry which is preliminary data.</text>
</comment>
<dbReference type="Gene3D" id="2.40.128.130">
    <property type="entry name" value="Autotransporter beta-domain"/>
    <property type="match status" value="1"/>
</dbReference>
<feature type="signal peptide" evidence="1">
    <location>
        <begin position="1"/>
        <end position="25"/>
    </location>
</feature>
<dbReference type="InterPro" id="IPR011050">
    <property type="entry name" value="Pectin_lyase_fold/virulence"/>
</dbReference>
<dbReference type="InterPro" id="IPR012332">
    <property type="entry name" value="Autotransporter_pectin_lyase_C"/>
</dbReference>
<protein>
    <submittedName>
        <fullName evidence="3">Autotransporter outer membrane beta-barrel domain-containing protein</fullName>
    </submittedName>
</protein>
<feature type="domain" description="Autotransporter" evidence="2">
    <location>
        <begin position="683"/>
        <end position="949"/>
    </location>
</feature>
<dbReference type="SUPFAM" id="SSF103515">
    <property type="entry name" value="Autotransporter"/>
    <property type="match status" value="1"/>
</dbReference>
<dbReference type="RefSeq" id="WP_130960080.1">
    <property type="nucleotide sequence ID" value="NZ_SITD01000062.1"/>
</dbReference>
<dbReference type="PRINTS" id="PR01484">
    <property type="entry name" value="PRTACTNFAMLY"/>
</dbReference>
<dbReference type="Pfam" id="PF03797">
    <property type="entry name" value="Autotransporter"/>
    <property type="match status" value="1"/>
</dbReference>